<organism evidence="1">
    <name type="scientific">Anguilla anguilla</name>
    <name type="common">European freshwater eel</name>
    <name type="synonym">Muraena anguilla</name>
    <dbReference type="NCBI Taxonomy" id="7936"/>
    <lineage>
        <taxon>Eukaryota</taxon>
        <taxon>Metazoa</taxon>
        <taxon>Chordata</taxon>
        <taxon>Craniata</taxon>
        <taxon>Vertebrata</taxon>
        <taxon>Euteleostomi</taxon>
        <taxon>Actinopterygii</taxon>
        <taxon>Neopterygii</taxon>
        <taxon>Teleostei</taxon>
        <taxon>Anguilliformes</taxon>
        <taxon>Anguillidae</taxon>
        <taxon>Anguilla</taxon>
    </lineage>
</organism>
<evidence type="ECO:0000313" key="1">
    <source>
        <dbReference type="EMBL" id="JAH01406.1"/>
    </source>
</evidence>
<dbReference type="AlphaFoldDB" id="A0A0E9P9R5"/>
<protein>
    <submittedName>
        <fullName evidence="1">Uncharacterized protein</fullName>
    </submittedName>
</protein>
<dbReference type="EMBL" id="GBXM01107171">
    <property type="protein sequence ID" value="JAH01406.1"/>
    <property type="molecule type" value="Transcribed_RNA"/>
</dbReference>
<reference evidence="1" key="2">
    <citation type="journal article" date="2015" name="Fish Shellfish Immunol.">
        <title>Early steps in the European eel (Anguilla anguilla)-Vibrio vulnificus interaction in the gills: Role of the RtxA13 toxin.</title>
        <authorList>
            <person name="Callol A."/>
            <person name="Pajuelo D."/>
            <person name="Ebbesson L."/>
            <person name="Teles M."/>
            <person name="MacKenzie S."/>
            <person name="Amaro C."/>
        </authorList>
    </citation>
    <scope>NUCLEOTIDE SEQUENCE</scope>
</reference>
<proteinExistence type="predicted"/>
<reference evidence="1" key="1">
    <citation type="submission" date="2014-11" db="EMBL/GenBank/DDBJ databases">
        <authorList>
            <person name="Amaro Gonzalez C."/>
        </authorList>
    </citation>
    <scope>NUCLEOTIDE SEQUENCE</scope>
</reference>
<accession>A0A0E9P9R5</accession>
<sequence>MLMLTLFEEKSSRETLYLRPNRKLCLKAQPIFLARRYGFHGLLCQMQHSGPEIPERRDFYYLSVL</sequence>
<name>A0A0E9P9R5_ANGAN</name>